<evidence type="ECO:0000313" key="3">
    <source>
        <dbReference type="Proteomes" id="UP000439113"/>
    </source>
</evidence>
<dbReference type="OrthoDB" id="8456023at2"/>
<name>A0A6N8DNW0_RHOAC</name>
<evidence type="ECO:0000313" key="2">
    <source>
        <dbReference type="EMBL" id="MTV32240.1"/>
    </source>
</evidence>
<reference evidence="2 3" key="1">
    <citation type="submission" date="2019-11" db="EMBL/GenBank/DDBJ databases">
        <title>Whole-genome sequence of a Rhodoblastus acidophilus DSM 142.</title>
        <authorList>
            <person name="Kyndt J.A."/>
            <person name="Meyer T.E."/>
        </authorList>
    </citation>
    <scope>NUCLEOTIDE SEQUENCE [LARGE SCALE GENOMIC DNA]</scope>
    <source>
        <strain evidence="2 3">DSM 142</strain>
    </source>
</reference>
<protein>
    <recommendedName>
        <fullName evidence="4">DUF2783 domain-containing protein</fullName>
    </recommendedName>
</protein>
<dbReference type="Proteomes" id="UP000439113">
    <property type="component" value="Unassembled WGS sequence"/>
</dbReference>
<comment type="caution">
    <text evidence="2">The sequence shown here is derived from an EMBL/GenBank/DDBJ whole genome shotgun (WGS) entry which is preliminary data.</text>
</comment>
<gene>
    <name evidence="2" type="ORF">GJ654_14720</name>
</gene>
<evidence type="ECO:0008006" key="4">
    <source>
        <dbReference type="Google" id="ProtNLM"/>
    </source>
</evidence>
<accession>A0A6N8DNW0</accession>
<organism evidence="2 3">
    <name type="scientific">Rhodoblastus acidophilus</name>
    <name type="common">Rhodopseudomonas acidophila</name>
    <dbReference type="NCBI Taxonomy" id="1074"/>
    <lineage>
        <taxon>Bacteria</taxon>
        <taxon>Pseudomonadati</taxon>
        <taxon>Pseudomonadota</taxon>
        <taxon>Alphaproteobacteria</taxon>
        <taxon>Hyphomicrobiales</taxon>
        <taxon>Rhodoblastaceae</taxon>
        <taxon>Rhodoblastus</taxon>
    </lineage>
</organism>
<dbReference type="AlphaFoldDB" id="A0A6N8DNW0"/>
<feature type="region of interest" description="Disordered" evidence="1">
    <location>
        <begin position="1"/>
        <end position="24"/>
    </location>
</feature>
<dbReference type="EMBL" id="WNKS01000014">
    <property type="protein sequence ID" value="MTV32240.1"/>
    <property type="molecule type" value="Genomic_DNA"/>
</dbReference>
<sequence>MFKKSKRATSAQTRPAPIEENAHQDLAAGEADLRYDEPESDPDLVGCAEDTARYIADMVGALAAMAGEARLDLLTYLLNMARVEAELQSRQSEDADSADD</sequence>
<proteinExistence type="predicted"/>
<dbReference type="RefSeq" id="WP_155446927.1">
    <property type="nucleotide sequence ID" value="NZ_JAOQNR010000011.1"/>
</dbReference>
<evidence type="ECO:0000256" key="1">
    <source>
        <dbReference type="SAM" id="MobiDB-lite"/>
    </source>
</evidence>